<reference evidence="9 10" key="1">
    <citation type="submission" date="2016-10" db="EMBL/GenBank/DDBJ databases">
        <authorList>
            <person name="Varghese N."/>
            <person name="Submissions S."/>
        </authorList>
    </citation>
    <scope>NUCLEOTIDE SEQUENCE [LARGE SCALE GENOMIC DNA]</scope>
    <source>
        <strain evidence="9 10">DSM 18327</strain>
    </source>
</reference>
<dbReference type="InterPro" id="IPR036250">
    <property type="entry name" value="AcylCo_DH-like_C"/>
</dbReference>
<keyword evidence="3 5" id="KW-0285">Flavoprotein</keyword>
<evidence type="ECO:0000256" key="4">
    <source>
        <dbReference type="ARBA" id="ARBA00022827"/>
    </source>
</evidence>
<dbReference type="SUPFAM" id="SSF47203">
    <property type="entry name" value="Acyl-CoA dehydrogenase C-terminal domain-like"/>
    <property type="match status" value="1"/>
</dbReference>
<evidence type="ECO:0000259" key="7">
    <source>
        <dbReference type="Pfam" id="PF02770"/>
    </source>
</evidence>
<dbReference type="PANTHER" id="PTHR43884">
    <property type="entry name" value="ACYL-COA DEHYDROGENASE"/>
    <property type="match status" value="1"/>
</dbReference>
<dbReference type="NCBIfam" id="TIGR03207">
    <property type="entry name" value="cyc_hxne_CoA_dh"/>
    <property type="match status" value="1"/>
</dbReference>
<dbReference type="InterPro" id="IPR009100">
    <property type="entry name" value="AcylCoA_DH/oxidase_NM_dom_sf"/>
</dbReference>
<dbReference type="EMBL" id="FNRV01000001">
    <property type="protein sequence ID" value="SED58643.1"/>
    <property type="molecule type" value="Genomic_DNA"/>
</dbReference>
<comment type="cofactor">
    <cofactor evidence="1 5">
        <name>FAD</name>
        <dbReference type="ChEBI" id="CHEBI:57692"/>
    </cofactor>
</comment>
<evidence type="ECO:0000313" key="9">
    <source>
        <dbReference type="EMBL" id="SED58643.1"/>
    </source>
</evidence>
<dbReference type="Pfam" id="PF02770">
    <property type="entry name" value="Acyl-CoA_dh_M"/>
    <property type="match status" value="1"/>
</dbReference>
<gene>
    <name evidence="9" type="ORF">SAMN05216205_5637</name>
</gene>
<feature type="domain" description="Acyl-CoA dehydrogenase/oxidase N-terminal" evidence="8">
    <location>
        <begin position="27"/>
        <end position="137"/>
    </location>
</feature>
<dbReference type="InterPro" id="IPR037069">
    <property type="entry name" value="AcylCoA_DH/ox_N_sf"/>
</dbReference>
<comment type="caution">
    <text evidence="9">The sequence shown here is derived from an EMBL/GenBank/DDBJ whole genome shotgun (WGS) entry which is preliminary data.</text>
</comment>
<dbReference type="InterPro" id="IPR009075">
    <property type="entry name" value="AcylCo_DH/oxidase_C"/>
</dbReference>
<evidence type="ECO:0000256" key="1">
    <source>
        <dbReference type="ARBA" id="ARBA00001974"/>
    </source>
</evidence>
<evidence type="ECO:0000259" key="8">
    <source>
        <dbReference type="Pfam" id="PF02771"/>
    </source>
</evidence>
<dbReference type="InterPro" id="IPR006091">
    <property type="entry name" value="Acyl-CoA_Oxase/DH_mid-dom"/>
</dbReference>
<dbReference type="Pfam" id="PF02771">
    <property type="entry name" value="Acyl-CoA_dh_N"/>
    <property type="match status" value="1"/>
</dbReference>
<dbReference type="Pfam" id="PF00441">
    <property type="entry name" value="Acyl-CoA_dh_1"/>
    <property type="match status" value="1"/>
</dbReference>
<evidence type="ECO:0000259" key="6">
    <source>
        <dbReference type="Pfam" id="PF00441"/>
    </source>
</evidence>
<proteinExistence type="inferred from homology"/>
<sequence length="400" mass="43587">MIPAPAAMALPVQHPNGLESIMNFAFTEQQNAIRDSVARFSADVLAPGYRQRDRDGRIEREVIAQMGEMGLLGGELPEEFGGSGLDCVTAGLIIEELARGDFNVAYIPLLTSLNGQIIARYADASLAREWLGEMTAGRKVACIALTEPGGGSDAASLRLKAELKGDVYVLNGEKTSISMADQADVAVVFARTGTVEQRASGISAFLVPMNLPGISTTRFEDAGERAIGRGSIFFDNVEVPASHRLGDENKGFKQVMQGFDYSRALIGLQCLALAQQSLDETWQWLTERKAFGQALSSFQGLTHPLAELQTYVHAARLQCYYALWLKDNKLPHNAEAAMNKWWGPKLAFDVVKQCLLAHGHTGYGEDLPFAQRLRDVLGLQIGDGTAQIMKNIIAREFVPN</sequence>
<dbReference type="PROSITE" id="PS00072">
    <property type="entry name" value="ACYL_COA_DH_1"/>
    <property type="match status" value="1"/>
</dbReference>
<dbReference type="InterPro" id="IPR006089">
    <property type="entry name" value="Acyl-CoA_DH_CS"/>
</dbReference>
<protein>
    <submittedName>
        <fullName evidence="9">Cyclohexanecarboxyl-CoA dehydrogenase</fullName>
    </submittedName>
</protein>
<dbReference type="InterPro" id="IPR013786">
    <property type="entry name" value="AcylCoA_DH/ox_N"/>
</dbReference>
<feature type="domain" description="Acyl-CoA dehydrogenase/oxidase C-terminal" evidence="6">
    <location>
        <begin position="249"/>
        <end position="396"/>
    </location>
</feature>
<dbReference type="PANTHER" id="PTHR43884:SF37">
    <property type="entry name" value="ACYL-COA DEHYDROGENASE"/>
    <property type="match status" value="1"/>
</dbReference>
<feature type="domain" description="Acyl-CoA oxidase/dehydrogenase middle" evidence="7">
    <location>
        <begin position="142"/>
        <end position="237"/>
    </location>
</feature>
<dbReference type="Gene3D" id="1.10.540.10">
    <property type="entry name" value="Acyl-CoA dehydrogenase/oxidase, N-terminal domain"/>
    <property type="match status" value="1"/>
</dbReference>
<organism evidence="9 10">
    <name type="scientific">Pseudomonas mohnii</name>
    <dbReference type="NCBI Taxonomy" id="395600"/>
    <lineage>
        <taxon>Bacteria</taxon>
        <taxon>Pseudomonadati</taxon>
        <taxon>Pseudomonadota</taxon>
        <taxon>Gammaproteobacteria</taxon>
        <taxon>Pseudomonadales</taxon>
        <taxon>Pseudomonadaceae</taxon>
        <taxon>Pseudomonas</taxon>
    </lineage>
</organism>
<accession>A0ABY0YHU5</accession>
<evidence type="ECO:0000256" key="2">
    <source>
        <dbReference type="ARBA" id="ARBA00009347"/>
    </source>
</evidence>
<evidence type="ECO:0000313" key="10">
    <source>
        <dbReference type="Proteomes" id="UP000199665"/>
    </source>
</evidence>
<dbReference type="Proteomes" id="UP000199665">
    <property type="component" value="Unassembled WGS sequence"/>
</dbReference>
<dbReference type="Gene3D" id="1.20.140.10">
    <property type="entry name" value="Butyryl-CoA Dehydrogenase, subunit A, domain 3"/>
    <property type="match status" value="1"/>
</dbReference>
<dbReference type="InterPro" id="IPR017620">
    <property type="entry name" value="Cyc-hxne_CoA_dehydrogenase"/>
</dbReference>
<dbReference type="InterPro" id="IPR046373">
    <property type="entry name" value="Acyl-CoA_Oxase/DH_mid-dom_sf"/>
</dbReference>
<evidence type="ECO:0000256" key="3">
    <source>
        <dbReference type="ARBA" id="ARBA00022630"/>
    </source>
</evidence>
<dbReference type="Gene3D" id="2.40.110.10">
    <property type="entry name" value="Butyryl-CoA Dehydrogenase, subunit A, domain 2"/>
    <property type="match status" value="1"/>
</dbReference>
<dbReference type="SUPFAM" id="SSF56645">
    <property type="entry name" value="Acyl-CoA dehydrogenase NM domain-like"/>
    <property type="match status" value="1"/>
</dbReference>
<comment type="similarity">
    <text evidence="2 5">Belongs to the acyl-CoA dehydrogenase family.</text>
</comment>
<name>A0ABY0YHU5_9PSED</name>
<evidence type="ECO:0000256" key="5">
    <source>
        <dbReference type="RuleBase" id="RU362125"/>
    </source>
</evidence>
<keyword evidence="4 5" id="KW-0274">FAD</keyword>
<keyword evidence="5" id="KW-0560">Oxidoreductase</keyword>
<keyword evidence="10" id="KW-1185">Reference proteome</keyword>